<name>A0A4J1NUN4_STREE</name>
<feature type="transmembrane region" description="Helical" evidence="1">
    <location>
        <begin position="110"/>
        <end position="129"/>
    </location>
</feature>
<dbReference type="AlphaFoldDB" id="A0A4J1NUN4"/>
<gene>
    <name evidence="2" type="ORF">SAMEA2521854_00215</name>
</gene>
<protein>
    <submittedName>
        <fullName evidence="2">Membrane protein</fullName>
    </submittedName>
</protein>
<evidence type="ECO:0000313" key="2">
    <source>
        <dbReference type="EMBL" id="VNO75604.1"/>
    </source>
</evidence>
<keyword evidence="1" id="KW-0472">Membrane</keyword>
<accession>A0A4J1NUN4</accession>
<organism evidence="2">
    <name type="scientific">Streptococcus pneumoniae</name>
    <dbReference type="NCBI Taxonomy" id="1313"/>
    <lineage>
        <taxon>Bacteria</taxon>
        <taxon>Bacillati</taxon>
        <taxon>Bacillota</taxon>
        <taxon>Bacilli</taxon>
        <taxon>Lactobacillales</taxon>
        <taxon>Streptococcaceae</taxon>
        <taxon>Streptococcus</taxon>
    </lineage>
</organism>
<keyword evidence="1" id="KW-1133">Transmembrane helix</keyword>
<reference evidence="2" key="1">
    <citation type="submission" date="2019-04" db="EMBL/GenBank/DDBJ databases">
        <authorList>
            <consortium name="Pathogen Informatics"/>
        </authorList>
    </citation>
    <scope>NUCLEOTIDE SEQUENCE</scope>
    <source>
        <strain evidence="2">GPSC50</strain>
    </source>
</reference>
<feature type="transmembrane region" description="Helical" evidence="1">
    <location>
        <begin position="34"/>
        <end position="55"/>
    </location>
</feature>
<proteinExistence type="predicted"/>
<dbReference type="EMBL" id="CAATFK010000001">
    <property type="protein sequence ID" value="VNO75604.1"/>
    <property type="molecule type" value="Genomic_DNA"/>
</dbReference>
<feature type="transmembrane region" description="Helical" evidence="1">
    <location>
        <begin position="67"/>
        <end position="89"/>
    </location>
</feature>
<evidence type="ECO:0000256" key="1">
    <source>
        <dbReference type="SAM" id="Phobius"/>
    </source>
</evidence>
<feature type="transmembrane region" description="Helical" evidence="1">
    <location>
        <begin position="135"/>
        <end position="152"/>
    </location>
</feature>
<sequence length="164" mass="18260">MELVLPNNYVALEQEEMMYLDGGAYLSKSACQGICAALAMSPGTFIALTGAAVLTKKLINYIKVGGLGGWLIGAAAGVLALIFLIKICVDTTIKVLLNRIFKASKVMKRRIFSLFVLDLIVYIFLGYVLVIQKDVYLFSILIIFSNFSVPFIREKEYELFKNKK</sequence>
<keyword evidence="1" id="KW-0812">Transmembrane</keyword>